<sequence>MIKRLKDKLAAYGLAIHNKRQANRKRLAALRVMQEDAIHGGQVWKSNDNNVEYQVLFLTNMYSDGSIQVVFSKHWAYISSMPVEDFFDKFTHVKEIDNSLPPASDDLMAMATNMFGRSTVRKPQEGEYWSRVDRVPSGFDEQRNPVFMDKKATIQVRSIVHQTPSQPFVLYKENGEDLVLNMHQFLNRYSPEPE</sequence>
<dbReference type="Proteomes" id="UP000827806">
    <property type="component" value="Segment"/>
</dbReference>
<name>A0AAE8C1R6_9CAUD</name>
<evidence type="ECO:0000313" key="1">
    <source>
        <dbReference type="EMBL" id="QZE59950.1"/>
    </source>
</evidence>
<protein>
    <submittedName>
        <fullName evidence="1">Uncharacterized protein</fullName>
    </submittedName>
</protein>
<reference evidence="1 2" key="1">
    <citation type="submission" date="2021-06" db="EMBL/GenBank/DDBJ databases">
        <title>Complete genome sequence of Erwinia phage pEa_SNUABM_35.</title>
        <authorList>
            <person name="Kim S.G."/>
            <person name="Park S.C."/>
        </authorList>
    </citation>
    <scope>NUCLEOTIDE SEQUENCE [LARGE SCALE GENOMIC DNA]</scope>
</reference>
<accession>A0AAE8C1R6</accession>
<keyword evidence="2" id="KW-1185">Reference proteome</keyword>
<organism evidence="1 2">
    <name type="scientific">Erwinia phage pEa_SNUABM_35</name>
    <dbReference type="NCBI Taxonomy" id="2869557"/>
    <lineage>
        <taxon>Viruses</taxon>
        <taxon>Duplodnaviria</taxon>
        <taxon>Heunggongvirae</taxon>
        <taxon>Uroviricota</taxon>
        <taxon>Caudoviricetes</taxon>
        <taxon>Alexandravirus</taxon>
        <taxon>Alexandravirus SNUABM35</taxon>
    </lineage>
</organism>
<evidence type="ECO:0000313" key="2">
    <source>
        <dbReference type="Proteomes" id="UP000827806"/>
    </source>
</evidence>
<proteinExistence type="predicted"/>
<dbReference type="EMBL" id="MZ443788">
    <property type="protein sequence ID" value="QZE59950.1"/>
    <property type="molecule type" value="Genomic_DNA"/>
</dbReference>
<gene>
    <name evidence="1" type="ORF">pEaSNUABM35_00033</name>
</gene>